<keyword evidence="4" id="KW-1185">Reference proteome</keyword>
<evidence type="ECO:0000256" key="2">
    <source>
        <dbReference type="SAM" id="SignalP"/>
    </source>
</evidence>
<organism evidence="3 4">
    <name type="scientific">Mizuhopecten yessoensis</name>
    <name type="common">Japanese scallop</name>
    <name type="synonym">Patinopecten yessoensis</name>
    <dbReference type="NCBI Taxonomy" id="6573"/>
    <lineage>
        <taxon>Eukaryota</taxon>
        <taxon>Metazoa</taxon>
        <taxon>Spiralia</taxon>
        <taxon>Lophotrochozoa</taxon>
        <taxon>Mollusca</taxon>
        <taxon>Bivalvia</taxon>
        <taxon>Autobranchia</taxon>
        <taxon>Pteriomorphia</taxon>
        <taxon>Pectinida</taxon>
        <taxon>Pectinoidea</taxon>
        <taxon>Pectinidae</taxon>
        <taxon>Mizuhopecten</taxon>
    </lineage>
</organism>
<dbReference type="InterPro" id="IPR036259">
    <property type="entry name" value="MFS_trans_sf"/>
</dbReference>
<dbReference type="SUPFAM" id="SSF103473">
    <property type="entry name" value="MFS general substrate transporter"/>
    <property type="match status" value="1"/>
</dbReference>
<keyword evidence="2" id="KW-0732">Signal</keyword>
<keyword evidence="1" id="KW-0812">Transmembrane</keyword>
<dbReference type="AlphaFoldDB" id="A0A210PSZ1"/>
<evidence type="ECO:0000313" key="4">
    <source>
        <dbReference type="Proteomes" id="UP000242188"/>
    </source>
</evidence>
<feature type="signal peptide" evidence="2">
    <location>
        <begin position="1"/>
        <end position="24"/>
    </location>
</feature>
<reference evidence="3 4" key="1">
    <citation type="journal article" date="2017" name="Nat. Ecol. Evol.">
        <title>Scallop genome provides insights into evolution of bilaterian karyotype and development.</title>
        <authorList>
            <person name="Wang S."/>
            <person name="Zhang J."/>
            <person name="Jiao W."/>
            <person name="Li J."/>
            <person name="Xun X."/>
            <person name="Sun Y."/>
            <person name="Guo X."/>
            <person name="Huan P."/>
            <person name="Dong B."/>
            <person name="Zhang L."/>
            <person name="Hu X."/>
            <person name="Sun X."/>
            <person name="Wang J."/>
            <person name="Zhao C."/>
            <person name="Wang Y."/>
            <person name="Wang D."/>
            <person name="Huang X."/>
            <person name="Wang R."/>
            <person name="Lv J."/>
            <person name="Li Y."/>
            <person name="Zhang Z."/>
            <person name="Liu B."/>
            <person name="Lu W."/>
            <person name="Hui Y."/>
            <person name="Liang J."/>
            <person name="Zhou Z."/>
            <person name="Hou R."/>
            <person name="Li X."/>
            <person name="Liu Y."/>
            <person name="Li H."/>
            <person name="Ning X."/>
            <person name="Lin Y."/>
            <person name="Zhao L."/>
            <person name="Xing Q."/>
            <person name="Dou J."/>
            <person name="Li Y."/>
            <person name="Mao J."/>
            <person name="Guo H."/>
            <person name="Dou H."/>
            <person name="Li T."/>
            <person name="Mu C."/>
            <person name="Jiang W."/>
            <person name="Fu Q."/>
            <person name="Fu X."/>
            <person name="Miao Y."/>
            <person name="Liu J."/>
            <person name="Yu Q."/>
            <person name="Li R."/>
            <person name="Liao H."/>
            <person name="Li X."/>
            <person name="Kong Y."/>
            <person name="Jiang Z."/>
            <person name="Chourrout D."/>
            <person name="Li R."/>
            <person name="Bao Z."/>
        </authorList>
    </citation>
    <scope>NUCLEOTIDE SEQUENCE [LARGE SCALE GENOMIC DNA]</scope>
    <source>
        <strain evidence="3 4">PY_sf001</strain>
    </source>
</reference>
<evidence type="ECO:0000313" key="3">
    <source>
        <dbReference type="EMBL" id="OWF39574.1"/>
    </source>
</evidence>
<feature type="chain" id="PRO_5012803924" evidence="2">
    <location>
        <begin position="25"/>
        <end position="85"/>
    </location>
</feature>
<keyword evidence="1" id="KW-0472">Membrane</keyword>
<feature type="transmembrane region" description="Helical" evidence="1">
    <location>
        <begin position="61"/>
        <end position="82"/>
    </location>
</feature>
<sequence>MDVLVISAIFTSLSCLASIGLLEATTHYQHVFLMCSFGMAIGSNETCLSLTTMELVGLENYPVAIGILMTLVGVSSIGAGAFSGN</sequence>
<keyword evidence="1" id="KW-1133">Transmembrane helix</keyword>
<protein>
    <submittedName>
        <fullName evidence="3">Uncharacterized protein</fullName>
    </submittedName>
</protein>
<evidence type="ECO:0000256" key="1">
    <source>
        <dbReference type="SAM" id="Phobius"/>
    </source>
</evidence>
<accession>A0A210PSZ1</accession>
<dbReference type="EMBL" id="NEDP02005521">
    <property type="protein sequence ID" value="OWF39574.1"/>
    <property type="molecule type" value="Genomic_DNA"/>
</dbReference>
<gene>
    <name evidence="3" type="ORF">KP79_PYT03960</name>
</gene>
<dbReference type="Proteomes" id="UP000242188">
    <property type="component" value="Unassembled WGS sequence"/>
</dbReference>
<name>A0A210PSZ1_MIZYE</name>
<comment type="caution">
    <text evidence="3">The sequence shown here is derived from an EMBL/GenBank/DDBJ whole genome shotgun (WGS) entry which is preliminary data.</text>
</comment>
<proteinExistence type="predicted"/>